<feature type="compositionally biased region" description="Low complexity" evidence="1">
    <location>
        <begin position="91"/>
        <end position="103"/>
    </location>
</feature>
<organism evidence="2 3">
    <name type="scientific">Penicillium capsulatum</name>
    <dbReference type="NCBI Taxonomy" id="69766"/>
    <lineage>
        <taxon>Eukaryota</taxon>
        <taxon>Fungi</taxon>
        <taxon>Dikarya</taxon>
        <taxon>Ascomycota</taxon>
        <taxon>Pezizomycotina</taxon>
        <taxon>Eurotiomycetes</taxon>
        <taxon>Eurotiomycetidae</taxon>
        <taxon>Eurotiales</taxon>
        <taxon>Aspergillaceae</taxon>
        <taxon>Penicillium</taxon>
    </lineage>
</organism>
<dbReference type="InterPro" id="IPR053230">
    <property type="entry name" value="Trans_reg_galc"/>
</dbReference>
<dbReference type="CDD" id="cd12148">
    <property type="entry name" value="fungal_TF_MHR"/>
    <property type="match status" value="1"/>
</dbReference>
<sequence length="351" mass="39832">MGLNLRSDADSITQVSKETRYCAWWALSMLDTMLSVITGRPLGTGEIFSTTPLPIPYREEDLRYDNIAQFRMDQRMRSSHLESLLCSQGPTASSSETSATERTNPIHPRSGNADQSKHLTQLPTKKLTPNTSLYFLYAVDLDILLRKAIETLYAPGAARWSWLEVEVSISNFDHGADNWLSRLPADFCFAKLDVAQPFARQCASLGFRFYSTKLLILQPCLRRAYHSPQMDSTGAICDSMAKECVLIAHQMLDLFPDEADTAWLFQIPPWWCVQHYMMQSTTVLLIELFTHAQEGTPEAEVLIGKVQKALRWLREISTKDPSSRRAWILCAGLPFRHCSRFAKDFKVIATL</sequence>
<dbReference type="PANTHER" id="PTHR47654">
    <property type="entry name" value="ZN(II)2CYS6 TRANSCRIPTION FACTOR (EUROFUNG)-RELATED"/>
    <property type="match status" value="1"/>
</dbReference>
<evidence type="ECO:0000313" key="2">
    <source>
        <dbReference type="EMBL" id="KAJ5166078.1"/>
    </source>
</evidence>
<dbReference type="PANTHER" id="PTHR47654:SF1">
    <property type="entry name" value="ZN(II)2CYS6 TRANSCRIPTION FACTOR (EUROFUNG)"/>
    <property type="match status" value="1"/>
</dbReference>
<reference evidence="2" key="2">
    <citation type="journal article" date="2023" name="IMA Fungus">
        <title>Comparative genomic study of the Penicillium genus elucidates a diverse pangenome and 15 lateral gene transfer events.</title>
        <authorList>
            <person name="Petersen C."/>
            <person name="Sorensen T."/>
            <person name="Nielsen M.R."/>
            <person name="Sondergaard T.E."/>
            <person name="Sorensen J.L."/>
            <person name="Fitzpatrick D.A."/>
            <person name="Frisvad J.C."/>
            <person name="Nielsen K.L."/>
        </authorList>
    </citation>
    <scope>NUCLEOTIDE SEQUENCE</scope>
    <source>
        <strain evidence="2">IBT 21917</strain>
    </source>
</reference>
<keyword evidence="3" id="KW-1185">Reference proteome</keyword>
<dbReference type="OrthoDB" id="5296287at2759"/>
<dbReference type="AlphaFoldDB" id="A0A9W9I3R7"/>
<reference evidence="2" key="1">
    <citation type="submission" date="2022-11" db="EMBL/GenBank/DDBJ databases">
        <authorList>
            <person name="Petersen C."/>
        </authorList>
    </citation>
    <scope>NUCLEOTIDE SEQUENCE</scope>
    <source>
        <strain evidence="2">IBT 21917</strain>
    </source>
</reference>
<name>A0A9W9I3R7_9EURO</name>
<proteinExistence type="predicted"/>
<gene>
    <name evidence="2" type="ORF">N7492_006374</name>
</gene>
<evidence type="ECO:0000256" key="1">
    <source>
        <dbReference type="SAM" id="MobiDB-lite"/>
    </source>
</evidence>
<protein>
    <submittedName>
        <fullName evidence="2">C6 transcription factor</fullName>
    </submittedName>
</protein>
<feature type="region of interest" description="Disordered" evidence="1">
    <location>
        <begin position="87"/>
        <end position="119"/>
    </location>
</feature>
<comment type="caution">
    <text evidence="2">The sequence shown here is derived from an EMBL/GenBank/DDBJ whole genome shotgun (WGS) entry which is preliminary data.</text>
</comment>
<evidence type="ECO:0000313" key="3">
    <source>
        <dbReference type="Proteomes" id="UP001146351"/>
    </source>
</evidence>
<dbReference type="Proteomes" id="UP001146351">
    <property type="component" value="Unassembled WGS sequence"/>
</dbReference>
<dbReference type="EMBL" id="JAPQKO010000004">
    <property type="protein sequence ID" value="KAJ5166078.1"/>
    <property type="molecule type" value="Genomic_DNA"/>
</dbReference>
<accession>A0A9W9I3R7</accession>